<evidence type="ECO:0000256" key="1">
    <source>
        <dbReference type="SAM" id="MobiDB-lite"/>
    </source>
</evidence>
<dbReference type="AlphaFoldDB" id="A0A6B1DTX8"/>
<proteinExistence type="predicted"/>
<dbReference type="InterPro" id="IPR005368">
    <property type="entry name" value="UPF0175"/>
</dbReference>
<reference evidence="2" key="1">
    <citation type="submission" date="2019-09" db="EMBL/GenBank/DDBJ databases">
        <title>Characterisation of the sponge microbiome using genome-centric metagenomics.</title>
        <authorList>
            <person name="Engelberts J.P."/>
            <person name="Robbins S.J."/>
            <person name="De Goeij J.M."/>
            <person name="Aranda M."/>
            <person name="Bell S.C."/>
            <person name="Webster N.S."/>
        </authorList>
    </citation>
    <scope>NUCLEOTIDE SEQUENCE</scope>
    <source>
        <strain evidence="2">SB0662_bin_9</strain>
    </source>
</reference>
<dbReference type="Pfam" id="PF03683">
    <property type="entry name" value="UPF0175"/>
    <property type="match status" value="1"/>
</dbReference>
<comment type="caution">
    <text evidence="2">The sequence shown here is derived from an EMBL/GenBank/DDBJ whole genome shotgun (WGS) entry which is preliminary data.</text>
</comment>
<organism evidence="2">
    <name type="scientific">Caldilineaceae bacterium SB0662_bin_9</name>
    <dbReference type="NCBI Taxonomy" id="2605258"/>
    <lineage>
        <taxon>Bacteria</taxon>
        <taxon>Bacillati</taxon>
        <taxon>Chloroflexota</taxon>
        <taxon>Caldilineae</taxon>
        <taxon>Caldilineales</taxon>
        <taxon>Caldilineaceae</taxon>
    </lineage>
</organism>
<sequence>MKKGQMVGARLPVGLVRELEFIEEVEQADRSTTVRRLLAKAVREWKLEHYARQYGDGKLTMARAARDAGVSLWELMEYVRGRKVAVQYDLEDLRQDLDTISENFAHPSGDHERGTANVHSNG</sequence>
<evidence type="ECO:0000313" key="2">
    <source>
        <dbReference type="EMBL" id="MYD90152.1"/>
    </source>
</evidence>
<protein>
    <submittedName>
        <fullName evidence="2">Uncharacterized protein</fullName>
    </submittedName>
</protein>
<name>A0A6B1DTX8_9CHLR</name>
<dbReference type="EMBL" id="VXPY01000051">
    <property type="protein sequence ID" value="MYD90152.1"/>
    <property type="molecule type" value="Genomic_DNA"/>
</dbReference>
<accession>A0A6B1DTX8</accession>
<feature type="region of interest" description="Disordered" evidence="1">
    <location>
        <begin position="102"/>
        <end position="122"/>
    </location>
</feature>
<gene>
    <name evidence="2" type="ORF">F4Y08_07400</name>
</gene>